<feature type="transmembrane region" description="Helical" evidence="4">
    <location>
        <begin position="269"/>
        <end position="290"/>
    </location>
</feature>
<feature type="transmembrane region" description="Helical" evidence="4">
    <location>
        <begin position="311"/>
        <end position="338"/>
    </location>
</feature>
<evidence type="ECO:0000256" key="3">
    <source>
        <dbReference type="SAM" id="MobiDB-lite"/>
    </source>
</evidence>
<dbReference type="SUPFAM" id="SSF103473">
    <property type="entry name" value="MFS general substrate transporter"/>
    <property type="match status" value="1"/>
</dbReference>
<name>A0A0F9XI36_TRIHA</name>
<dbReference type="EMBL" id="JOKZ01000072">
    <property type="protein sequence ID" value="KKP04601.1"/>
    <property type="molecule type" value="Genomic_DNA"/>
</dbReference>
<feature type="transmembrane region" description="Helical" evidence="4">
    <location>
        <begin position="453"/>
        <end position="473"/>
    </location>
</feature>
<keyword evidence="4" id="KW-1133">Transmembrane helix</keyword>
<reference evidence="6" key="1">
    <citation type="journal article" date="2015" name="Genome Announc.">
        <title>Draft whole-genome sequence of the biocontrol agent Trichoderma harzianum T6776.</title>
        <authorList>
            <person name="Baroncelli R."/>
            <person name="Piaggeschi G."/>
            <person name="Fiorini L."/>
            <person name="Bertolini E."/>
            <person name="Zapparata A."/>
            <person name="Pe M.E."/>
            <person name="Sarrocco S."/>
            <person name="Vannacci G."/>
        </authorList>
    </citation>
    <scope>NUCLEOTIDE SEQUENCE [LARGE SCALE GENOMIC DNA]</scope>
    <source>
        <strain evidence="6">T6776</strain>
    </source>
</reference>
<protein>
    <submittedName>
        <fullName evidence="5">Major facilitator superfamily transporter</fullName>
    </submittedName>
</protein>
<feature type="transmembrane region" description="Helical" evidence="4">
    <location>
        <begin position="379"/>
        <end position="399"/>
    </location>
</feature>
<evidence type="ECO:0000256" key="1">
    <source>
        <dbReference type="ARBA" id="ARBA00004141"/>
    </source>
</evidence>
<dbReference type="PANTHER" id="PTHR11360:SF315">
    <property type="entry name" value="TRANSPORTER MCH2-RELATED"/>
    <property type="match status" value="1"/>
</dbReference>
<keyword evidence="4" id="KW-0472">Membrane</keyword>
<dbReference type="PANTHER" id="PTHR11360">
    <property type="entry name" value="MONOCARBOXYLATE TRANSPORTER"/>
    <property type="match status" value="1"/>
</dbReference>
<feature type="transmembrane region" description="Helical" evidence="4">
    <location>
        <begin position="242"/>
        <end position="263"/>
    </location>
</feature>
<feature type="transmembrane region" description="Helical" evidence="4">
    <location>
        <begin position="177"/>
        <end position="197"/>
    </location>
</feature>
<dbReference type="GO" id="GO:0022857">
    <property type="term" value="F:transmembrane transporter activity"/>
    <property type="evidence" value="ECO:0007669"/>
    <property type="project" value="InterPro"/>
</dbReference>
<feature type="transmembrane region" description="Helical" evidence="4">
    <location>
        <begin position="203"/>
        <end position="230"/>
    </location>
</feature>
<proteinExistence type="inferred from homology"/>
<dbReference type="OMA" id="AWTFRIM"/>
<feature type="transmembrane region" description="Helical" evidence="4">
    <location>
        <begin position="405"/>
        <end position="432"/>
    </location>
</feature>
<gene>
    <name evidence="5" type="ORF">THAR02_03291</name>
</gene>
<dbReference type="OrthoDB" id="2213137at2759"/>
<dbReference type="Pfam" id="PF07690">
    <property type="entry name" value="MFS_1"/>
    <property type="match status" value="1"/>
</dbReference>
<evidence type="ECO:0000313" key="6">
    <source>
        <dbReference type="Proteomes" id="UP000034112"/>
    </source>
</evidence>
<feature type="transmembrane region" description="Helical" evidence="4">
    <location>
        <begin position="109"/>
        <end position="138"/>
    </location>
</feature>
<keyword evidence="4" id="KW-0812">Transmembrane</keyword>
<evidence type="ECO:0000256" key="4">
    <source>
        <dbReference type="SAM" id="Phobius"/>
    </source>
</evidence>
<evidence type="ECO:0000313" key="5">
    <source>
        <dbReference type="EMBL" id="KKP04601.1"/>
    </source>
</evidence>
<organism evidence="5 6">
    <name type="scientific">Trichoderma harzianum</name>
    <name type="common">Hypocrea lixii</name>
    <dbReference type="NCBI Taxonomy" id="5544"/>
    <lineage>
        <taxon>Eukaryota</taxon>
        <taxon>Fungi</taxon>
        <taxon>Dikarya</taxon>
        <taxon>Ascomycota</taxon>
        <taxon>Pezizomycotina</taxon>
        <taxon>Sordariomycetes</taxon>
        <taxon>Hypocreomycetidae</taxon>
        <taxon>Hypocreales</taxon>
        <taxon>Hypocreaceae</taxon>
        <taxon>Trichoderma</taxon>
    </lineage>
</organism>
<accession>A0A0F9XI36</accession>
<comment type="caution">
    <text evidence="5">The sequence shown here is derived from an EMBL/GenBank/DDBJ whole genome shotgun (WGS) entry which is preliminary data.</text>
</comment>
<dbReference type="AlphaFoldDB" id="A0A0F9XI36"/>
<comment type="similarity">
    <text evidence="2">Belongs to the major facilitator superfamily. Monocarboxylate porter (TC 2.A.1.13) family.</text>
</comment>
<feature type="transmembrane region" description="Helical" evidence="4">
    <location>
        <begin position="493"/>
        <end position="511"/>
    </location>
</feature>
<dbReference type="InterPro" id="IPR036259">
    <property type="entry name" value="MFS_trans_sf"/>
</dbReference>
<comment type="subcellular location">
    <subcellularLocation>
        <location evidence="1">Membrane</location>
        <topology evidence="1">Multi-pass membrane protein</topology>
    </subcellularLocation>
</comment>
<dbReference type="InterPro" id="IPR011701">
    <property type="entry name" value="MFS"/>
</dbReference>
<feature type="compositionally biased region" description="Polar residues" evidence="3">
    <location>
        <begin position="69"/>
        <end position="96"/>
    </location>
</feature>
<sequence>MKDDSHHTLTFWRDKADKKSEFDCAYGEEWPRPLWAASPPFSEVADRDAEFEKLRHYLKRMASEKDFETPSSVVQSSDEGESTEVNSRDGQVNTEKASQEEEEMKDGGYGWVIVAAVCLILAHSFGINSMFGVFLAFYLKSNTYPGATPLQFAFIGGLCFSVAFLVPPVSTILHRKAGVQITIIVGGIFISGGYIAASFSKTIWQLILSQGVCYGIGMGICFTGTASLVAQWFKKRRSLANGIATGGTGLGGLTYSLAANAMIQRLGIAWTFRIMGIICFVVITISALFLKEHDKTPKAAVKILEWKFFKMLDFWLFLGWLWLASLGYVVVVFSLSAYAQQVGFSAQQGSLASAMFNLSTGIGRPLIGFLCDRFGTIRVTMLGTFFSALITFFIWIFGGKSYGGLMVYALLGMFPSLLWASFVVMAVSIFGLKLTPAGKCKQLSKGGEARESNTSYSAISLSILTLALPYTFAEAIGLSLRKSGVDGFINVQVFAGVMFVAAGICTLILTIRKVKTM</sequence>
<dbReference type="InterPro" id="IPR050327">
    <property type="entry name" value="Proton-linked_MCT"/>
</dbReference>
<feature type="region of interest" description="Disordered" evidence="3">
    <location>
        <begin position="64"/>
        <end position="102"/>
    </location>
</feature>
<dbReference type="GO" id="GO:0016020">
    <property type="term" value="C:membrane"/>
    <property type="evidence" value="ECO:0007669"/>
    <property type="project" value="UniProtKB-SubCell"/>
</dbReference>
<dbReference type="Gene3D" id="1.20.1250.20">
    <property type="entry name" value="MFS general substrate transporter like domains"/>
    <property type="match status" value="2"/>
</dbReference>
<feature type="transmembrane region" description="Helical" evidence="4">
    <location>
        <begin position="150"/>
        <end position="170"/>
    </location>
</feature>
<evidence type="ECO:0000256" key="2">
    <source>
        <dbReference type="ARBA" id="ARBA00006727"/>
    </source>
</evidence>
<feature type="transmembrane region" description="Helical" evidence="4">
    <location>
        <begin position="350"/>
        <end position="367"/>
    </location>
</feature>
<dbReference type="Proteomes" id="UP000034112">
    <property type="component" value="Unassembled WGS sequence"/>
</dbReference>